<dbReference type="AlphaFoldDB" id="A0A9Q3YZL4"/>
<evidence type="ECO:0000313" key="1">
    <source>
        <dbReference type="EMBL" id="MCD1118635.1"/>
    </source>
</evidence>
<keyword evidence="2" id="KW-1185">Reference proteome</keyword>
<protein>
    <submittedName>
        <fullName evidence="1">Uncharacterized protein</fullName>
    </submittedName>
</protein>
<proteinExistence type="predicted"/>
<sequence>MTNQPYYTIDFTAINCRFEVLINDIPIISLETEGQMSPNVPINFGIFKSGIQNIVINLFPVSGQSSIDDKTKFEYIIKLFDVEGESFSYVKDCVTNKIQISQNVSNFKHSAFLEADIPYEMTSLENSRDLSLDLKNNIPVITGKLDLIYKKINDCFANKQYDSLFEIIKNREKNMTTAMYLSVADTNARINSLITDSQNGFLPMPLSDDKVLKIYGNGKLATYNKLNGEPAFFLFNPNTGEELMLELMFHIPNGKNKFEAI</sequence>
<organism evidence="1 2">
    <name type="scientific">Chryseobacterium turcicum</name>
    <dbReference type="NCBI Taxonomy" id="2898076"/>
    <lineage>
        <taxon>Bacteria</taxon>
        <taxon>Pseudomonadati</taxon>
        <taxon>Bacteroidota</taxon>
        <taxon>Flavobacteriia</taxon>
        <taxon>Flavobacteriales</taxon>
        <taxon>Weeksellaceae</taxon>
        <taxon>Chryseobacterium group</taxon>
        <taxon>Chryseobacterium</taxon>
    </lineage>
</organism>
<name>A0A9Q3YZL4_9FLAO</name>
<evidence type="ECO:0000313" key="2">
    <source>
        <dbReference type="Proteomes" id="UP001108025"/>
    </source>
</evidence>
<comment type="caution">
    <text evidence="1">The sequence shown here is derived from an EMBL/GenBank/DDBJ whole genome shotgun (WGS) entry which is preliminary data.</text>
</comment>
<dbReference type="Proteomes" id="UP001108025">
    <property type="component" value="Unassembled WGS sequence"/>
</dbReference>
<dbReference type="RefSeq" id="WP_230671667.1">
    <property type="nucleotide sequence ID" value="NZ_JAJNAY010000002.1"/>
</dbReference>
<accession>A0A9Q3YZL4</accession>
<gene>
    <name evidence="1" type="ORF">LO744_17485</name>
</gene>
<reference evidence="1" key="1">
    <citation type="submission" date="2021-11" db="EMBL/GenBank/DDBJ databases">
        <title>Description of novel Chryseobacterium species.</title>
        <authorList>
            <person name="Saticioglu I.B."/>
            <person name="Ay H."/>
            <person name="Altun S."/>
            <person name="Duman M."/>
        </authorList>
    </citation>
    <scope>NUCLEOTIDE SEQUENCE</scope>
    <source>
        <strain evidence="1">C-17</strain>
    </source>
</reference>
<dbReference type="EMBL" id="JAJNAY010000002">
    <property type="protein sequence ID" value="MCD1118635.1"/>
    <property type="molecule type" value="Genomic_DNA"/>
</dbReference>